<organism evidence="2 5">
    <name type="scientific">Arthrobacter bambusae</name>
    <dbReference type="NCBI Taxonomy" id="1338426"/>
    <lineage>
        <taxon>Bacteria</taxon>
        <taxon>Bacillati</taxon>
        <taxon>Actinomycetota</taxon>
        <taxon>Actinomycetes</taxon>
        <taxon>Micrococcales</taxon>
        <taxon>Micrococcaceae</taxon>
        <taxon>Arthrobacter</taxon>
    </lineage>
</organism>
<dbReference type="Proteomes" id="UP001242995">
    <property type="component" value="Unassembled WGS sequence"/>
</dbReference>
<keyword evidence="1" id="KW-1133">Transmembrane helix</keyword>
<dbReference type="AlphaFoldDB" id="A0AAW8DK02"/>
<proteinExistence type="predicted"/>
<gene>
    <name evidence="2" type="ORF">J2S90_003041</name>
    <name evidence="3" type="ORF">J2S93_003312</name>
</gene>
<keyword evidence="4" id="KW-1185">Reference proteome</keyword>
<accession>A0AAW8DK02</accession>
<evidence type="ECO:0000313" key="2">
    <source>
        <dbReference type="EMBL" id="MDP9906070.1"/>
    </source>
</evidence>
<evidence type="ECO:0000313" key="3">
    <source>
        <dbReference type="EMBL" id="MDQ0181873.1"/>
    </source>
</evidence>
<evidence type="ECO:0000256" key="1">
    <source>
        <dbReference type="SAM" id="Phobius"/>
    </source>
</evidence>
<dbReference type="EMBL" id="JAUSRG010000009">
    <property type="protein sequence ID" value="MDP9906070.1"/>
    <property type="molecule type" value="Genomic_DNA"/>
</dbReference>
<comment type="caution">
    <text evidence="2">The sequence shown here is derived from an EMBL/GenBank/DDBJ whole genome shotgun (WGS) entry which is preliminary data.</text>
</comment>
<evidence type="ECO:0000313" key="4">
    <source>
        <dbReference type="Proteomes" id="UP001230951"/>
    </source>
</evidence>
<keyword evidence="1" id="KW-0472">Membrane</keyword>
<dbReference type="RefSeq" id="WP_306962404.1">
    <property type="nucleotide sequence ID" value="NZ_JAUSRG010000009.1"/>
</dbReference>
<protein>
    <submittedName>
        <fullName evidence="2">Uncharacterized protein</fullName>
    </submittedName>
</protein>
<evidence type="ECO:0000313" key="5">
    <source>
        <dbReference type="Proteomes" id="UP001242995"/>
    </source>
</evidence>
<dbReference type="EMBL" id="JAUSTF010000008">
    <property type="protein sequence ID" value="MDQ0181873.1"/>
    <property type="molecule type" value="Genomic_DNA"/>
</dbReference>
<sequence length="84" mass="9993">MDLSPSVWGTVDQWASAVFAGSAFFATFYVIRRDAKLRRMSQARRVVYYFSYFIPGEPMEDRWFHIQRRVDLRCLLLPPRRATD</sequence>
<dbReference type="Proteomes" id="UP001230951">
    <property type="component" value="Unassembled WGS sequence"/>
</dbReference>
<name>A0AAW8DK02_9MICC</name>
<keyword evidence="1" id="KW-0812">Transmembrane</keyword>
<feature type="transmembrane region" description="Helical" evidence="1">
    <location>
        <begin position="14"/>
        <end position="31"/>
    </location>
</feature>
<reference evidence="2 4" key="1">
    <citation type="submission" date="2023-07" db="EMBL/GenBank/DDBJ databases">
        <title>Sorghum-associated microbial communities from plants grown in Nebraska, USA.</title>
        <authorList>
            <person name="Schachtman D."/>
        </authorList>
    </citation>
    <scope>NUCLEOTIDE SEQUENCE</scope>
    <source>
        <strain evidence="2">DS1006</strain>
        <strain evidence="3 4">DS1016</strain>
    </source>
</reference>